<evidence type="ECO:0000313" key="1">
    <source>
        <dbReference type="EMBL" id="MPN20853.1"/>
    </source>
</evidence>
<reference evidence="1" key="1">
    <citation type="submission" date="2019-08" db="EMBL/GenBank/DDBJ databases">
        <authorList>
            <person name="Kucharzyk K."/>
            <person name="Murdoch R.W."/>
            <person name="Higgins S."/>
            <person name="Loffler F."/>
        </authorList>
    </citation>
    <scope>NUCLEOTIDE SEQUENCE</scope>
</reference>
<protein>
    <submittedName>
        <fullName evidence="1">Uncharacterized protein</fullName>
    </submittedName>
</protein>
<dbReference type="AlphaFoldDB" id="A0A645GAE4"/>
<proteinExistence type="predicted"/>
<sequence>MIPGRGGDGTRRLVTGIKVCGNKAAQSRNAGVIRRNGGFCKIIVGKFAEKIGLLRLRLLFAGFAKLGAEYRKFNRRKLAHAALFPGSGLVIPDRSGVVRRRKRNGPLLYDLFEFNLQCSAHRAGPVFGKVFPPGSGRNSPVGNTGGLVIYITADRTLEFSHLRLLPVDVELIHTDSI</sequence>
<dbReference type="EMBL" id="VSSQ01068713">
    <property type="protein sequence ID" value="MPN20853.1"/>
    <property type="molecule type" value="Genomic_DNA"/>
</dbReference>
<gene>
    <name evidence="1" type="ORF">SDC9_168232</name>
</gene>
<comment type="caution">
    <text evidence="1">The sequence shown here is derived from an EMBL/GenBank/DDBJ whole genome shotgun (WGS) entry which is preliminary data.</text>
</comment>
<organism evidence="1">
    <name type="scientific">bioreactor metagenome</name>
    <dbReference type="NCBI Taxonomy" id="1076179"/>
    <lineage>
        <taxon>unclassified sequences</taxon>
        <taxon>metagenomes</taxon>
        <taxon>ecological metagenomes</taxon>
    </lineage>
</organism>
<accession>A0A645GAE4</accession>
<name>A0A645GAE4_9ZZZZ</name>